<feature type="region of interest" description="Disordered" evidence="1">
    <location>
        <begin position="286"/>
        <end position="317"/>
    </location>
</feature>
<dbReference type="EMBL" id="CADIKM010000113">
    <property type="protein sequence ID" value="CAB3807916.1"/>
    <property type="molecule type" value="Genomic_DNA"/>
</dbReference>
<keyword evidence="3" id="KW-1185">Reference proteome</keyword>
<organism evidence="2 3">
    <name type="scientific">Pararobbsia alpina</name>
    <dbReference type="NCBI Taxonomy" id="621374"/>
    <lineage>
        <taxon>Bacteria</taxon>
        <taxon>Pseudomonadati</taxon>
        <taxon>Pseudomonadota</taxon>
        <taxon>Betaproteobacteria</taxon>
        <taxon>Burkholderiales</taxon>
        <taxon>Burkholderiaceae</taxon>
        <taxon>Pararobbsia</taxon>
    </lineage>
</organism>
<feature type="region of interest" description="Disordered" evidence="1">
    <location>
        <begin position="331"/>
        <end position="353"/>
    </location>
</feature>
<feature type="compositionally biased region" description="Basic residues" evidence="1">
    <location>
        <begin position="293"/>
        <end position="304"/>
    </location>
</feature>
<sequence length="353" mass="39017">MSFSTLLADLAAHIQTEQFRQLTRHPEQPTAFQRRRKLPLPTLIALMLTGMRKSVQAELDEFFAHLQQQAQLLRQVSEQAFAQARAKLSTTAIPALNDWLIEQAGRHGYVPRWNGLRLVAADASTVRFGLRAGHVKRAALPDQLVFGLFLPDAELMLAASLHSVLESEREMLFEHLDRLSSDDLLLLDRGYPCRWPPAVLNQRGIPFCMRVEQSGNGGFACVRQFLRSGLDEQIVTPRAPDHRDRSQVQSKSFGLPCSAIMSIARAPEPLAACSEAKPPVIVGGTPMSSSLTCRHRPPQHRHRRGPPDRRGSTGRTTVRALWSGAQHVGTFDSRRDTSHVGVGATAPATTGRG</sequence>
<reference evidence="2 3" key="1">
    <citation type="submission" date="2020-04" db="EMBL/GenBank/DDBJ databases">
        <authorList>
            <person name="De Canck E."/>
        </authorList>
    </citation>
    <scope>NUCLEOTIDE SEQUENCE [LARGE SCALE GENOMIC DNA]</scope>
    <source>
        <strain evidence="2 3">LMG 28138</strain>
    </source>
</reference>
<evidence type="ECO:0000313" key="3">
    <source>
        <dbReference type="Proteomes" id="UP000494115"/>
    </source>
</evidence>
<dbReference type="AlphaFoldDB" id="A0A6S7C2R4"/>
<proteinExistence type="predicted"/>
<evidence type="ECO:0000256" key="1">
    <source>
        <dbReference type="SAM" id="MobiDB-lite"/>
    </source>
</evidence>
<evidence type="ECO:0000313" key="2">
    <source>
        <dbReference type="EMBL" id="CAB3807916.1"/>
    </source>
</evidence>
<name>A0A6S7C2R4_9BURK</name>
<accession>A0A6S7C2R4</accession>
<evidence type="ECO:0008006" key="4">
    <source>
        <dbReference type="Google" id="ProtNLM"/>
    </source>
</evidence>
<gene>
    <name evidence="2" type="ORF">LMG28138_05984</name>
</gene>
<dbReference type="Proteomes" id="UP000494115">
    <property type="component" value="Unassembled WGS sequence"/>
</dbReference>
<protein>
    <recommendedName>
        <fullName evidence="4">Transposase IS4-like domain-containing protein</fullName>
    </recommendedName>
</protein>